<reference evidence="3 4" key="1">
    <citation type="submission" date="2023-12" db="EMBL/GenBank/DDBJ databases">
        <title>Streptomyces sp. V4-01.</title>
        <authorList>
            <person name="Somphong A."/>
            <person name="Phongsopitanun W."/>
        </authorList>
    </citation>
    <scope>NUCLEOTIDE SEQUENCE [LARGE SCALE GENOMIC DNA]</scope>
    <source>
        <strain evidence="3 4">V4-01</strain>
    </source>
</reference>
<feature type="region of interest" description="Disordered" evidence="1">
    <location>
        <begin position="293"/>
        <end position="355"/>
    </location>
</feature>
<feature type="compositionally biased region" description="Polar residues" evidence="1">
    <location>
        <begin position="314"/>
        <end position="335"/>
    </location>
</feature>
<name>A0ABU7PGX2_9ACTN</name>
<sequence>MKCDAGNPLAKFLSGFFGFLGDPIGQIIKGIASAILGAAVTIFGDLSVSVPSLGAESSYQNINVETNWLVVYTAVASLLFASVRMALDRRGDAGFTALKGLLRVVLVAGGATTVITALADLSDSYSDHLYMQAGSKTIQGVGCGQNDVDPFLLLVVAFLLLLAAIVQVVLMYIRLGVLILLLGTLPLAAAASMTDWGGNWWRKHLNWLAAWLMYKPAAALVISAGATMIGTGNSDHEPKNAATVIAGIGVLLLAALALPALLKLVAPATAALGGGAGAGQLLSAGASLASGARSSSGPGGSFGAQAGGAPRSAPSGSVGSSATGRSSAPGTDSGTHGSGSPPRTDPAPRSAAARPDIGAAGVIGIAGGAARAAGDIVRSAVEGVGGDPGDPQ</sequence>
<accession>A0ABU7PGX2</accession>
<evidence type="ECO:0000256" key="1">
    <source>
        <dbReference type="SAM" id="MobiDB-lite"/>
    </source>
</evidence>
<feature type="transmembrane region" description="Helical" evidence="2">
    <location>
        <begin position="27"/>
        <end position="48"/>
    </location>
</feature>
<feature type="transmembrane region" description="Helical" evidence="2">
    <location>
        <begin position="208"/>
        <end position="229"/>
    </location>
</feature>
<evidence type="ECO:0000256" key="2">
    <source>
        <dbReference type="SAM" id="Phobius"/>
    </source>
</evidence>
<feature type="compositionally biased region" description="Gly residues" evidence="1">
    <location>
        <begin position="297"/>
        <end position="306"/>
    </location>
</feature>
<protein>
    <recommendedName>
        <fullName evidence="5">TrbL/VirB6 plasmid conjugal transfer protein</fullName>
    </recommendedName>
</protein>
<gene>
    <name evidence="3" type="ORF">V2S66_21270</name>
</gene>
<feature type="transmembrane region" description="Helical" evidence="2">
    <location>
        <begin position="100"/>
        <end position="119"/>
    </location>
</feature>
<feature type="transmembrane region" description="Helical" evidence="2">
    <location>
        <begin position="177"/>
        <end position="196"/>
    </location>
</feature>
<feature type="transmembrane region" description="Helical" evidence="2">
    <location>
        <begin position="151"/>
        <end position="170"/>
    </location>
</feature>
<dbReference type="EMBL" id="JAZEWV010000018">
    <property type="protein sequence ID" value="MEE4544497.1"/>
    <property type="molecule type" value="Genomic_DNA"/>
</dbReference>
<keyword evidence="4" id="KW-1185">Reference proteome</keyword>
<proteinExistence type="predicted"/>
<dbReference type="InterPro" id="IPR045782">
    <property type="entry name" value="TrbL_3"/>
</dbReference>
<dbReference type="Proteomes" id="UP001344658">
    <property type="component" value="Unassembled WGS sequence"/>
</dbReference>
<keyword evidence="2" id="KW-1133">Transmembrane helix</keyword>
<evidence type="ECO:0008006" key="5">
    <source>
        <dbReference type="Google" id="ProtNLM"/>
    </source>
</evidence>
<evidence type="ECO:0000313" key="4">
    <source>
        <dbReference type="Proteomes" id="UP001344658"/>
    </source>
</evidence>
<feature type="transmembrane region" description="Helical" evidence="2">
    <location>
        <begin position="241"/>
        <end position="262"/>
    </location>
</feature>
<evidence type="ECO:0000313" key="3">
    <source>
        <dbReference type="EMBL" id="MEE4544497.1"/>
    </source>
</evidence>
<dbReference type="Pfam" id="PF19590">
    <property type="entry name" value="TrbL_3"/>
    <property type="match status" value="1"/>
</dbReference>
<organism evidence="3 4">
    <name type="scientific">Actinacidiphila polyblastidii</name>
    <dbReference type="NCBI Taxonomy" id="3110430"/>
    <lineage>
        <taxon>Bacteria</taxon>
        <taxon>Bacillati</taxon>
        <taxon>Actinomycetota</taxon>
        <taxon>Actinomycetes</taxon>
        <taxon>Kitasatosporales</taxon>
        <taxon>Streptomycetaceae</taxon>
        <taxon>Actinacidiphila</taxon>
    </lineage>
</organism>
<feature type="transmembrane region" description="Helical" evidence="2">
    <location>
        <begin position="68"/>
        <end position="88"/>
    </location>
</feature>
<keyword evidence="2" id="KW-0812">Transmembrane</keyword>
<comment type="caution">
    <text evidence="3">The sequence shown here is derived from an EMBL/GenBank/DDBJ whole genome shotgun (WGS) entry which is preliminary data.</text>
</comment>
<dbReference type="RefSeq" id="WP_330797494.1">
    <property type="nucleotide sequence ID" value="NZ_JAZEWV010000018.1"/>
</dbReference>
<keyword evidence="2" id="KW-0472">Membrane</keyword>